<dbReference type="GO" id="GO:0003755">
    <property type="term" value="F:peptidyl-prolyl cis-trans isomerase activity"/>
    <property type="evidence" value="ECO:0007669"/>
    <property type="project" value="InterPro"/>
</dbReference>
<proteinExistence type="predicted"/>
<keyword evidence="3" id="KW-1185">Reference proteome</keyword>
<dbReference type="InterPro" id="IPR046357">
    <property type="entry name" value="PPIase_dom_sf"/>
</dbReference>
<sequence>MVTIRSEPRQRLHLHFLSRKRGLALGVCSSPGAGRGSLPARWGRGREAPFRQTGGTWLGDELHPSSGRTSLVDGVPWAGDAACEWQGCARLPEGRRLGPRSDVPLPLPGREKRRVIIPPQLAYGKRGSPPAVPGNCRFRACPAWLDMGSSLTGVSLRAQPWSLERGSLGSVAPSVLGLPGEAARADMAGLGLPRAAAASSSLWAGQCCLVPSHELGQRPRALR</sequence>
<accession>A0A8C3XNQ1</accession>
<name>A0A8C3XNQ1_CHESE</name>
<evidence type="ECO:0008006" key="4">
    <source>
        <dbReference type="Google" id="ProtNLM"/>
    </source>
</evidence>
<dbReference type="Proteomes" id="UP000694403">
    <property type="component" value="Unplaced"/>
</dbReference>
<dbReference type="SUPFAM" id="SSF54534">
    <property type="entry name" value="FKBP-like"/>
    <property type="match status" value="1"/>
</dbReference>
<evidence type="ECO:0000313" key="3">
    <source>
        <dbReference type="Proteomes" id="UP000694403"/>
    </source>
</evidence>
<evidence type="ECO:0000256" key="1">
    <source>
        <dbReference type="SAM" id="MobiDB-lite"/>
    </source>
</evidence>
<dbReference type="Gene3D" id="3.10.50.40">
    <property type="match status" value="1"/>
</dbReference>
<organism evidence="2 3">
    <name type="scientific">Chelydra serpentina</name>
    <name type="common">Snapping turtle</name>
    <name type="synonym">Testudo serpentina</name>
    <dbReference type="NCBI Taxonomy" id="8475"/>
    <lineage>
        <taxon>Eukaryota</taxon>
        <taxon>Metazoa</taxon>
        <taxon>Chordata</taxon>
        <taxon>Craniata</taxon>
        <taxon>Vertebrata</taxon>
        <taxon>Euteleostomi</taxon>
        <taxon>Archelosauria</taxon>
        <taxon>Testudinata</taxon>
        <taxon>Testudines</taxon>
        <taxon>Cryptodira</taxon>
        <taxon>Durocryptodira</taxon>
        <taxon>Americhelydia</taxon>
        <taxon>Chelydroidea</taxon>
        <taxon>Chelydridae</taxon>
        <taxon>Chelydra</taxon>
    </lineage>
</organism>
<reference evidence="2" key="1">
    <citation type="submission" date="2025-08" db="UniProtKB">
        <authorList>
            <consortium name="Ensembl"/>
        </authorList>
    </citation>
    <scope>IDENTIFICATION</scope>
</reference>
<feature type="region of interest" description="Disordered" evidence="1">
    <location>
        <begin position="38"/>
        <end position="63"/>
    </location>
</feature>
<dbReference type="Ensembl" id="ENSCSRT00000013381.1">
    <property type="protein sequence ID" value="ENSCSRP00000012864.1"/>
    <property type="gene ID" value="ENSCSRG00000009730.1"/>
</dbReference>
<protein>
    <recommendedName>
        <fullName evidence="4">Peptidylprolyl isomerase</fullName>
    </recommendedName>
</protein>
<reference evidence="2" key="2">
    <citation type="submission" date="2025-09" db="UniProtKB">
        <authorList>
            <consortium name="Ensembl"/>
        </authorList>
    </citation>
    <scope>IDENTIFICATION</scope>
</reference>
<dbReference type="AlphaFoldDB" id="A0A8C3XNQ1"/>
<evidence type="ECO:0000313" key="2">
    <source>
        <dbReference type="Ensembl" id="ENSCSRP00000012864.1"/>
    </source>
</evidence>